<feature type="compositionally biased region" description="Gly residues" evidence="11">
    <location>
        <begin position="181"/>
        <end position="192"/>
    </location>
</feature>
<name>A0A2N7WTH4_9BURK</name>
<feature type="domain" description="Porin" evidence="13">
    <location>
        <begin position="10"/>
        <end position="342"/>
    </location>
</feature>
<dbReference type="InterPro" id="IPR023614">
    <property type="entry name" value="Porin_dom_sf"/>
</dbReference>
<dbReference type="Pfam" id="PF13609">
    <property type="entry name" value="Porin_4"/>
    <property type="match status" value="1"/>
</dbReference>
<dbReference type="GO" id="GO:0015288">
    <property type="term" value="F:porin activity"/>
    <property type="evidence" value="ECO:0007669"/>
    <property type="project" value="UniProtKB-KW"/>
</dbReference>
<evidence type="ECO:0000313" key="15">
    <source>
        <dbReference type="Proteomes" id="UP000235777"/>
    </source>
</evidence>
<evidence type="ECO:0000259" key="13">
    <source>
        <dbReference type="Pfam" id="PF13609"/>
    </source>
</evidence>
<keyword evidence="9" id="KW-0472">Membrane</keyword>
<dbReference type="InterPro" id="IPR033900">
    <property type="entry name" value="Gram_neg_porin_domain"/>
</dbReference>
<evidence type="ECO:0000256" key="3">
    <source>
        <dbReference type="ARBA" id="ARBA00022448"/>
    </source>
</evidence>
<evidence type="ECO:0000256" key="9">
    <source>
        <dbReference type="ARBA" id="ARBA00023136"/>
    </source>
</evidence>
<dbReference type="STRING" id="863227.GCA_000373005_03268"/>
<protein>
    <submittedName>
        <fullName evidence="14">Porin</fullName>
    </submittedName>
</protein>
<gene>
    <name evidence="14" type="ORF">C0Z20_26120</name>
</gene>
<evidence type="ECO:0000256" key="4">
    <source>
        <dbReference type="ARBA" id="ARBA00022452"/>
    </source>
</evidence>
<accession>A0A2N7WTH4</accession>
<evidence type="ECO:0000256" key="7">
    <source>
        <dbReference type="ARBA" id="ARBA00023065"/>
    </source>
</evidence>
<dbReference type="OrthoDB" id="8712661at2"/>
<dbReference type="SUPFAM" id="SSF56935">
    <property type="entry name" value="Porins"/>
    <property type="match status" value="1"/>
</dbReference>
<proteinExistence type="predicted"/>
<dbReference type="InterPro" id="IPR050298">
    <property type="entry name" value="Gram-neg_bact_OMP"/>
</dbReference>
<dbReference type="Proteomes" id="UP000235777">
    <property type="component" value="Unassembled WGS sequence"/>
</dbReference>
<dbReference type="EMBL" id="PNYC01000021">
    <property type="protein sequence ID" value="PMS32697.1"/>
    <property type="molecule type" value="Genomic_DNA"/>
</dbReference>
<evidence type="ECO:0000256" key="5">
    <source>
        <dbReference type="ARBA" id="ARBA00022692"/>
    </source>
</evidence>
<feature type="region of interest" description="Disordered" evidence="11">
    <location>
        <begin position="175"/>
        <end position="195"/>
    </location>
</feature>
<dbReference type="PANTHER" id="PTHR34501">
    <property type="entry name" value="PROTEIN YDDL-RELATED"/>
    <property type="match status" value="1"/>
</dbReference>
<keyword evidence="7" id="KW-0406">Ion transport</keyword>
<dbReference type="AlphaFoldDB" id="A0A2N7WTH4"/>
<keyword evidence="8" id="KW-0626">Porin</keyword>
<reference evidence="14 15" key="1">
    <citation type="submission" date="2018-01" db="EMBL/GenBank/DDBJ databases">
        <title>Whole genome analyses suggest that Burkholderia sensu lato contains two further novel genera in the rhizoxinica-symbiotica group Mycetohabitans gen. nov., and Trinickia gen. nov.: implications for the evolution of diazotrophy and nodulation in the Burkholderiaceae.</title>
        <authorList>
            <person name="Estrada-de los Santos P."/>
            <person name="Palmer M."/>
            <person name="Chavez-Ramirez B."/>
            <person name="Beukes C."/>
            <person name="Steenkamp E.T."/>
            <person name="Hirsch A.M."/>
            <person name="Manyaka P."/>
            <person name="Maluk M."/>
            <person name="Lafos M."/>
            <person name="Crook M."/>
            <person name="Gross E."/>
            <person name="Simon M.F."/>
            <person name="Bueno dos Reis Junior F."/>
            <person name="Poole P.S."/>
            <person name="Venter S.N."/>
            <person name="James E.K."/>
        </authorList>
    </citation>
    <scope>NUCLEOTIDE SEQUENCE [LARGE SCALE GENOMIC DNA]</scope>
    <source>
        <strain evidence="14 15">JPY 581</strain>
    </source>
</reference>
<evidence type="ECO:0000313" key="14">
    <source>
        <dbReference type="EMBL" id="PMS32697.1"/>
    </source>
</evidence>
<comment type="subcellular location">
    <subcellularLocation>
        <location evidence="1">Cell outer membrane</location>
        <topology evidence="1">Multi-pass membrane protein</topology>
    </subcellularLocation>
</comment>
<keyword evidence="15" id="KW-1185">Reference proteome</keyword>
<dbReference type="GO" id="GO:0046930">
    <property type="term" value="C:pore complex"/>
    <property type="evidence" value="ECO:0007669"/>
    <property type="project" value="UniProtKB-KW"/>
</dbReference>
<feature type="signal peptide" evidence="12">
    <location>
        <begin position="1"/>
        <end position="20"/>
    </location>
</feature>
<evidence type="ECO:0000256" key="12">
    <source>
        <dbReference type="SAM" id="SignalP"/>
    </source>
</evidence>
<dbReference type="InterPro" id="IPR002299">
    <property type="entry name" value="Porin_Neis"/>
</dbReference>
<dbReference type="PRINTS" id="PR00184">
    <property type="entry name" value="NEISSPPORIN"/>
</dbReference>
<feature type="chain" id="PRO_5014756967" evidence="12">
    <location>
        <begin position="21"/>
        <end position="391"/>
    </location>
</feature>
<organism evidence="14 15">
    <name type="scientific">Trinickia symbiotica</name>
    <dbReference type="NCBI Taxonomy" id="863227"/>
    <lineage>
        <taxon>Bacteria</taxon>
        <taxon>Pseudomonadati</taxon>
        <taxon>Pseudomonadota</taxon>
        <taxon>Betaproteobacteria</taxon>
        <taxon>Burkholderiales</taxon>
        <taxon>Burkholderiaceae</taxon>
        <taxon>Trinickia</taxon>
    </lineage>
</organism>
<dbReference type="PANTHER" id="PTHR34501:SF9">
    <property type="entry name" value="MAJOR OUTER MEMBRANE PROTEIN P.IA"/>
    <property type="match status" value="1"/>
</dbReference>
<evidence type="ECO:0000256" key="10">
    <source>
        <dbReference type="ARBA" id="ARBA00023237"/>
    </source>
</evidence>
<keyword evidence="5" id="KW-0812">Transmembrane</keyword>
<comment type="caution">
    <text evidence="14">The sequence shown here is derived from an EMBL/GenBank/DDBJ whole genome shotgun (WGS) entry which is preliminary data.</text>
</comment>
<dbReference type="Gene3D" id="2.40.160.10">
    <property type="entry name" value="Porin"/>
    <property type="match status" value="1"/>
</dbReference>
<sequence>MKGSFLIPAVAFFAATQVYAQSSVTIYGRLDNGIQYETGYPKGKSFSASTGNYGESWLGLKGQEDLGGGTQVFFKLESGLLLQNGSVDNGNLFSRNATVGVSNDKYGSFRVGNLGAYENMIWLWFLDPQLMEKYAVQTLVRGRDWSRTGNGFEYTSPTFGGLFFSGQYDVTNSTSWNAGTPGSGPGQLGGAQGRSDSLRVQYEGHNILLQTMYDEIRDPQGKFSNVYVHSRSFSVGGAFTFGPVKISTGYQHLSAPDASNQSVFGTASAPALPGGVTVPTAADQEWIGASWQATPFTSIQSAVYHANANHGNGNATMYTLTGSYSLSKRTLLYTELAYVHNSSTSNIGLNNGYSDPYGPNVNNDPVNGGARTSPNYGHGQFGAFAGIFSTF</sequence>
<dbReference type="CDD" id="cd00342">
    <property type="entry name" value="gram_neg_porins"/>
    <property type="match status" value="1"/>
</dbReference>
<keyword evidence="6 12" id="KW-0732">Signal</keyword>
<dbReference type="GO" id="GO:0006811">
    <property type="term" value="P:monoatomic ion transport"/>
    <property type="evidence" value="ECO:0007669"/>
    <property type="project" value="UniProtKB-KW"/>
</dbReference>
<keyword evidence="3" id="KW-0813">Transport</keyword>
<comment type="subunit">
    <text evidence="2">Homotrimer.</text>
</comment>
<dbReference type="GO" id="GO:0009279">
    <property type="term" value="C:cell outer membrane"/>
    <property type="evidence" value="ECO:0007669"/>
    <property type="project" value="UniProtKB-SubCell"/>
</dbReference>
<evidence type="ECO:0000256" key="11">
    <source>
        <dbReference type="SAM" id="MobiDB-lite"/>
    </source>
</evidence>
<evidence type="ECO:0000256" key="8">
    <source>
        <dbReference type="ARBA" id="ARBA00023114"/>
    </source>
</evidence>
<evidence type="ECO:0000256" key="2">
    <source>
        <dbReference type="ARBA" id="ARBA00011233"/>
    </source>
</evidence>
<evidence type="ECO:0000256" key="6">
    <source>
        <dbReference type="ARBA" id="ARBA00022729"/>
    </source>
</evidence>
<keyword evidence="4" id="KW-1134">Transmembrane beta strand</keyword>
<evidence type="ECO:0000256" key="1">
    <source>
        <dbReference type="ARBA" id="ARBA00004571"/>
    </source>
</evidence>
<keyword evidence="10" id="KW-0998">Cell outer membrane</keyword>